<organism evidence="1 2">
    <name type="scientific">Streptomyces atratus</name>
    <dbReference type="NCBI Taxonomy" id="1893"/>
    <lineage>
        <taxon>Bacteria</taxon>
        <taxon>Bacillati</taxon>
        <taxon>Actinomycetota</taxon>
        <taxon>Actinomycetes</taxon>
        <taxon>Kitasatosporales</taxon>
        <taxon>Streptomycetaceae</taxon>
        <taxon>Streptomyces</taxon>
    </lineage>
</organism>
<dbReference type="RefSeq" id="WP_072485898.1">
    <property type="nucleotide sequence ID" value="NZ_FPJO01000008.1"/>
</dbReference>
<evidence type="ECO:0000313" key="1">
    <source>
        <dbReference type="EMBL" id="SFX94579.1"/>
    </source>
</evidence>
<gene>
    <name evidence="1" type="ORF">SAMN02787144_100875</name>
</gene>
<dbReference type="AlphaFoldDB" id="A0A1K2B7S5"/>
<protein>
    <submittedName>
        <fullName evidence="1">Uncharacterized protein</fullName>
    </submittedName>
</protein>
<dbReference type="STRING" id="1893.SAMN02787144_100875"/>
<dbReference type="Proteomes" id="UP000181909">
    <property type="component" value="Unassembled WGS sequence"/>
</dbReference>
<dbReference type="EMBL" id="FPJO01000008">
    <property type="protein sequence ID" value="SFX94579.1"/>
    <property type="molecule type" value="Genomic_DNA"/>
</dbReference>
<proteinExistence type="predicted"/>
<name>A0A1K2B7S5_STRAR</name>
<evidence type="ECO:0000313" key="2">
    <source>
        <dbReference type="Proteomes" id="UP000181909"/>
    </source>
</evidence>
<accession>A0A1K2B7S5</accession>
<dbReference type="OrthoDB" id="3468183at2"/>
<reference evidence="1 2" key="1">
    <citation type="submission" date="2016-11" db="EMBL/GenBank/DDBJ databases">
        <authorList>
            <person name="Jaros S."/>
            <person name="Januszkiewicz K."/>
            <person name="Wedrychowicz H."/>
        </authorList>
    </citation>
    <scope>NUCLEOTIDE SEQUENCE [LARGE SCALE GENOMIC DNA]</scope>
    <source>
        <strain evidence="1 2">OK807</strain>
    </source>
</reference>
<sequence>MVLMFFNEKSCVSDCSQDEAGQAMRDFVKVCQAVRRVDNGASLVSEVRLEDLEIAPGYYLAQWRNESQNRDHWRFMRLLNRKSPHSTVLPAPPEDQEVEYRHDGDRVLGLAAAHLMDTLAVSLPTARPWEASWLSVEYVLVDEDEVQEDSAEVRHASTPEHVAEHADWIRESAANAVTSGAQLWEERESLFASLQFAPGVEDDLRNLPGVSVPSVRTALLGLNTAAEAWKPGDSEPVWPIKVVPESDTRINLGLCNFTDIDGAKRLFSLHTRFRPRPGRIHLRVVTEEGRVRIGYIGRKRLAEDVPRSSR</sequence>